<evidence type="ECO:0000313" key="1">
    <source>
        <dbReference type="EMBL" id="GLC31912.1"/>
    </source>
</evidence>
<proteinExistence type="predicted"/>
<keyword evidence="2" id="KW-1185">Reference proteome</keyword>
<evidence type="ECO:0000313" key="2">
    <source>
        <dbReference type="Proteomes" id="UP001208567"/>
    </source>
</evidence>
<protein>
    <submittedName>
        <fullName evidence="1">Uncharacterized protein</fullName>
    </submittedName>
</protein>
<sequence length="191" mass="22024">MFSKYADLENDTLKNYSSILAENCYGISLIFKIYINTKNCIDYIPDNVLQKASETLVMGRGNNFSKNILLYSLLKISGFECELNYKYIVDNTKVITCKNNSIIPWFYVNVYYLDKKLEMDCSLDRSYKKSAGVVIDGNEMEYSVEKYKVKNKRAFSLLPMDVEDSEDYVLNILSRRGVAGVYSRLRGIGYV</sequence>
<gene>
    <name evidence="1" type="ORF">bsdE14_33220</name>
</gene>
<reference evidence="1 2" key="1">
    <citation type="journal article" date="2024" name="Int. J. Syst. Evol. Microbiol.">
        <title>Clostridium omnivorum sp. nov., isolated from anoxic soil under the treatment of reductive soil disinfestation.</title>
        <authorList>
            <person name="Ueki A."/>
            <person name="Tonouchi A."/>
            <person name="Kaku N."/>
            <person name="Honma S."/>
            <person name="Ueki K."/>
        </authorList>
    </citation>
    <scope>NUCLEOTIDE SEQUENCE [LARGE SCALE GENOMIC DNA]</scope>
    <source>
        <strain evidence="1 2">E14</strain>
    </source>
</reference>
<dbReference type="Proteomes" id="UP001208567">
    <property type="component" value="Unassembled WGS sequence"/>
</dbReference>
<accession>A0ABQ5NA07</accession>
<dbReference type="RefSeq" id="WP_264851230.1">
    <property type="nucleotide sequence ID" value="NZ_BRXR01000001.1"/>
</dbReference>
<name>A0ABQ5NA07_9CLOT</name>
<comment type="caution">
    <text evidence="1">The sequence shown here is derived from an EMBL/GenBank/DDBJ whole genome shotgun (WGS) entry which is preliminary data.</text>
</comment>
<dbReference type="EMBL" id="BRXR01000001">
    <property type="protein sequence ID" value="GLC31912.1"/>
    <property type="molecule type" value="Genomic_DNA"/>
</dbReference>
<organism evidence="1 2">
    <name type="scientific">Clostridium omnivorum</name>
    <dbReference type="NCBI Taxonomy" id="1604902"/>
    <lineage>
        <taxon>Bacteria</taxon>
        <taxon>Bacillati</taxon>
        <taxon>Bacillota</taxon>
        <taxon>Clostridia</taxon>
        <taxon>Eubacteriales</taxon>
        <taxon>Clostridiaceae</taxon>
        <taxon>Clostridium</taxon>
    </lineage>
</organism>